<dbReference type="EMBL" id="JAHUTI010054246">
    <property type="protein sequence ID" value="MED6250001.1"/>
    <property type="molecule type" value="Genomic_DNA"/>
</dbReference>
<evidence type="ECO:0000313" key="2">
    <source>
        <dbReference type="EMBL" id="MED6250001.1"/>
    </source>
</evidence>
<keyword evidence="3" id="KW-1185">Reference proteome</keyword>
<dbReference type="InterPro" id="IPR001315">
    <property type="entry name" value="CARD"/>
</dbReference>
<dbReference type="PROSITE" id="PS50209">
    <property type="entry name" value="CARD"/>
    <property type="match status" value="1"/>
</dbReference>
<gene>
    <name evidence="2" type="ORF">ATANTOWER_022986</name>
</gene>
<accession>A0ABU7BHS1</accession>
<feature type="non-terminal residue" evidence="2">
    <location>
        <position position="162"/>
    </location>
</feature>
<dbReference type="SUPFAM" id="SSF47986">
    <property type="entry name" value="DEATH domain"/>
    <property type="match status" value="1"/>
</dbReference>
<evidence type="ECO:0000259" key="1">
    <source>
        <dbReference type="PROSITE" id="PS50209"/>
    </source>
</evidence>
<proteinExistence type="predicted"/>
<evidence type="ECO:0000313" key="3">
    <source>
        <dbReference type="Proteomes" id="UP001345963"/>
    </source>
</evidence>
<dbReference type="InterPro" id="IPR011029">
    <property type="entry name" value="DEATH-like_dom_sf"/>
</dbReference>
<dbReference type="Proteomes" id="UP001345963">
    <property type="component" value="Unassembled WGS sequence"/>
</dbReference>
<comment type="caution">
    <text evidence="2">The sequence shown here is derived from an EMBL/GenBank/DDBJ whole genome shotgun (WGS) entry which is preliminary data.</text>
</comment>
<reference evidence="2 3" key="1">
    <citation type="submission" date="2021-07" db="EMBL/GenBank/DDBJ databases">
        <authorList>
            <person name="Palmer J.M."/>
        </authorList>
    </citation>
    <scope>NUCLEOTIDE SEQUENCE [LARGE SCALE GENOMIC DNA]</scope>
    <source>
        <strain evidence="2 3">AT_MEX2019</strain>
        <tissue evidence="2">Muscle</tissue>
    </source>
</reference>
<protein>
    <recommendedName>
        <fullName evidence="1">CARD domain-containing protein</fullName>
    </recommendedName>
</protein>
<dbReference type="Gene3D" id="1.10.533.10">
    <property type="entry name" value="Death Domain, Fas"/>
    <property type="match status" value="1"/>
</dbReference>
<name>A0ABU7BHS1_9TELE</name>
<sequence>MLAQEILLKRRAEILHALCSSGSGEHLERVVDMLLAQGELGWEDYQNVVVPGRALYSNARQLLDLVYTKGADSCGLFFSAVKQVLPEAQGTGFFSSQCPSSLDDRVKPQRTATEDLLTQRPSLVCKLQGCIDGVLGALVESGHFSSTDCDGVQLPIHTPSQQ</sequence>
<organism evidence="2 3">
    <name type="scientific">Ataeniobius toweri</name>
    <dbReference type="NCBI Taxonomy" id="208326"/>
    <lineage>
        <taxon>Eukaryota</taxon>
        <taxon>Metazoa</taxon>
        <taxon>Chordata</taxon>
        <taxon>Craniata</taxon>
        <taxon>Vertebrata</taxon>
        <taxon>Euteleostomi</taxon>
        <taxon>Actinopterygii</taxon>
        <taxon>Neopterygii</taxon>
        <taxon>Teleostei</taxon>
        <taxon>Neoteleostei</taxon>
        <taxon>Acanthomorphata</taxon>
        <taxon>Ovalentaria</taxon>
        <taxon>Atherinomorphae</taxon>
        <taxon>Cyprinodontiformes</taxon>
        <taxon>Goodeidae</taxon>
        <taxon>Ataeniobius</taxon>
    </lineage>
</organism>
<feature type="domain" description="CARD" evidence="1">
    <location>
        <begin position="1"/>
        <end position="83"/>
    </location>
</feature>